<feature type="binding site" evidence="8">
    <location>
        <position position="90"/>
    </location>
    <ligand>
        <name>substrate</name>
    </ligand>
</feature>
<dbReference type="SUPFAM" id="SSF56327">
    <property type="entry name" value="LDH C-terminal domain-like"/>
    <property type="match status" value="1"/>
</dbReference>
<evidence type="ECO:0000256" key="7">
    <source>
        <dbReference type="PIRSR" id="PIRSR601088-1"/>
    </source>
</evidence>
<dbReference type="InterPro" id="IPR001088">
    <property type="entry name" value="Glyco_hydro_4"/>
</dbReference>
<keyword evidence="9" id="KW-0170">Cobalt</keyword>
<accession>A0A3S4UDC2</accession>
<evidence type="ECO:0000256" key="10">
    <source>
        <dbReference type="PIRSR" id="PIRSR601088-4"/>
    </source>
</evidence>
<keyword evidence="6 11" id="KW-0326">Glycosidase</keyword>
<evidence type="ECO:0000256" key="3">
    <source>
        <dbReference type="ARBA" id="ARBA00022801"/>
    </source>
</evidence>
<dbReference type="GO" id="GO:0008706">
    <property type="term" value="F:6-phospho-beta-glucosidase activity"/>
    <property type="evidence" value="ECO:0007669"/>
    <property type="project" value="UniProtKB-EC"/>
</dbReference>
<keyword evidence="14" id="KW-1185">Reference proteome</keyword>
<dbReference type="EMBL" id="LR134406">
    <property type="protein sequence ID" value="VEH70783.1"/>
    <property type="molecule type" value="Genomic_DNA"/>
</dbReference>
<evidence type="ECO:0000256" key="1">
    <source>
        <dbReference type="ARBA" id="ARBA00010141"/>
    </source>
</evidence>
<feature type="binding site" evidence="9">
    <location>
        <position position="165"/>
    </location>
    <ligand>
        <name>Mn(2+)</name>
        <dbReference type="ChEBI" id="CHEBI:29035"/>
    </ligand>
</feature>
<feature type="binding site" evidence="8">
    <location>
        <position position="293"/>
    </location>
    <ligand>
        <name>substrate</name>
    </ligand>
</feature>
<feature type="binding site" evidence="9">
    <location>
        <position position="209"/>
    </location>
    <ligand>
        <name>Mn(2+)</name>
        <dbReference type="ChEBI" id="CHEBI:29035"/>
    </ligand>
</feature>
<keyword evidence="2 9" id="KW-0479">Metal-binding</keyword>
<dbReference type="InterPro" id="IPR019802">
    <property type="entry name" value="GlycHydrolase_4_CS"/>
</dbReference>
<dbReference type="PANTHER" id="PTHR32092">
    <property type="entry name" value="6-PHOSPHO-BETA-GLUCOSIDASE-RELATED"/>
    <property type="match status" value="1"/>
</dbReference>
<dbReference type="GO" id="GO:0016616">
    <property type="term" value="F:oxidoreductase activity, acting on the CH-OH group of donors, NAD or NADP as acceptor"/>
    <property type="evidence" value="ECO:0007669"/>
    <property type="project" value="InterPro"/>
</dbReference>
<keyword evidence="4 11" id="KW-0520">NAD</keyword>
<gene>
    <name evidence="13" type="primary">bglT</name>
    <name evidence="13" type="ORF">NCTC12967_02089</name>
</gene>
<dbReference type="InterPro" id="IPR022616">
    <property type="entry name" value="Glyco_hydro_4_C"/>
</dbReference>
<dbReference type="EC" id="3.2.1.86" evidence="13"/>
<comment type="similarity">
    <text evidence="1 11">Belongs to the glycosyl hydrolase 4 family.</text>
</comment>
<keyword evidence="9" id="KW-0533">Nickel</keyword>
<evidence type="ECO:0000256" key="8">
    <source>
        <dbReference type="PIRSR" id="PIRSR601088-2"/>
    </source>
</evidence>
<proteinExistence type="inferred from homology"/>
<evidence type="ECO:0000313" key="13">
    <source>
        <dbReference type="EMBL" id="VEH70783.1"/>
    </source>
</evidence>
<dbReference type="GeneID" id="64407541"/>
<keyword evidence="5 9" id="KW-0464">Manganese</keyword>
<evidence type="ECO:0000256" key="5">
    <source>
        <dbReference type="ARBA" id="ARBA00023211"/>
    </source>
</evidence>
<dbReference type="GO" id="GO:0005975">
    <property type="term" value="P:carbohydrate metabolic process"/>
    <property type="evidence" value="ECO:0007669"/>
    <property type="project" value="InterPro"/>
</dbReference>
<feature type="binding site" evidence="8">
    <location>
        <position position="144"/>
    </location>
    <ligand>
        <name>substrate</name>
    </ligand>
</feature>
<organism evidence="13 14">
    <name type="scientific">Arachnia propionica</name>
    <dbReference type="NCBI Taxonomy" id="1750"/>
    <lineage>
        <taxon>Bacteria</taxon>
        <taxon>Bacillati</taxon>
        <taxon>Actinomycetota</taxon>
        <taxon>Actinomycetes</taxon>
        <taxon>Propionibacteriales</taxon>
        <taxon>Propionibacteriaceae</taxon>
        <taxon>Arachnia</taxon>
    </lineage>
</organism>
<dbReference type="PRINTS" id="PR00732">
    <property type="entry name" value="GLHYDRLASE4"/>
</dbReference>
<dbReference type="GO" id="GO:0046872">
    <property type="term" value="F:metal ion binding"/>
    <property type="evidence" value="ECO:0007669"/>
    <property type="project" value="UniProtKB-KW"/>
</dbReference>
<feature type="site" description="Increases basicity of active site Tyr" evidence="10">
    <location>
        <position position="106"/>
    </location>
</feature>
<feature type="active site" description="Proton acceptor" evidence="7">
    <location>
        <position position="258"/>
    </location>
</feature>
<reference evidence="13 14" key="1">
    <citation type="submission" date="2018-12" db="EMBL/GenBank/DDBJ databases">
        <authorList>
            <consortium name="Pathogen Informatics"/>
        </authorList>
    </citation>
    <scope>NUCLEOTIDE SEQUENCE [LARGE SCALE GENOMIC DNA]</scope>
    <source>
        <strain evidence="13 14">NCTC12967</strain>
    </source>
</reference>
<evidence type="ECO:0000313" key="14">
    <source>
        <dbReference type="Proteomes" id="UP000273044"/>
    </source>
</evidence>
<evidence type="ECO:0000256" key="2">
    <source>
        <dbReference type="ARBA" id="ARBA00022723"/>
    </source>
</evidence>
<evidence type="ECO:0000256" key="9">
    <source>
        <dbReference type="PIRSR" id="PIRSR601088-3"/>
    </source>
</evidence>
<dbReference type="PROSITE" id="PS01324">
    <property type="entry name" value="GLYCOSYL_HYDROL_F4"/>
    <property type="match status" value="1"/>
</dbReference>
<dbReference type="Gene3D" id="3.40.50.720">
    <property type="entry name" value="NAD(P)-binding Rossmann-like Domain"/>
    <property type="match status" value="1"/>
</dbReference>
<feature type="domain" description="Glycosyl hydrolase family 4 C-terminal" evidence="12">
    <location>
        <begin position="204"/>
        <end position="437"/>
    </location>
</feature>
<evidence type="ECO:0000256" key="11">
    <source>
        <dbReference type="RuleBase" id="RU361152"/>
    </source>
</evidence>
<dbReference type="InterPro" id="IPR015955">
    <property type="entry name" value="Lactate_DH/Glyco_Ohase_4_C"/>
</dbReference>
<dbReference type="Gene3D" id="3.90.110.10">
    <property type="entry name" value="Lactate dehydrogenase/glycoside hydrolase, family 4, C-terminal"/>
    <property type="match status" value="1"/>
</dbReference>
<dbReference type="Pfam" id="PF02056">
    <property type="entry name" value="Glyco_hydro_4"/>
    <property type="match status" value="1"/>
</dbReference>
<dbReference type="Proteomes" id="UP000273044">
    <property type="component" value="Chromosome"/>
</dbReference>
<dbReference type="SUPFAM" id="SSF51735">
    <property type="entry name" value="NAD(P)-binding Rossmann-fold domains"/>
    <property type="match status" value="1"/>
</dbReference>
<dbReference type="Pfam" id="PF11975">
    <property type="entry name" value="Glyco_hydro_4C"/>
    <property type="match status" value="1"/>
</dbReference>
<keyword evidence="3 11" id="KW-0378">Hydrolase</keyword>
<name>A0A3S4UDC2_9ACTN</name>
<evidence type="ECO:0000256" key="6">
    <source>
        <dbReference type="ARBA" id="ARBA00023295"/>
    </source>
</evidence>
<protein>
    <submittedName>
        <fullName evidence="13">6-phospho-beta-glucosidase BglT</fullName>
        <ecNumber evidence="13">3.2.1.86</ecNumber>
    </submittedName>
</protein>
<keyword evidence="9" id="KW-0408">Iron</keyword>
<dbReference type="InterPro" id="IPR036291">
    <property type="entry name" value="NAD(P)-bd_dom_sf"/>
</dbReference>
<sequence length="461" mass="49790">MKLTLLGGGGFRVPLMFRTLLADQSDRRVTELRLWDTDAGRLAVIRSILQAMAQGHPRAPEVRVAQNLEEAVAGTDFVFSAIRVGGTEGRATEETIAHCCGVLGQETTGFGGLDYALRGIPTAVRIAETIARLAPGAHLINFTNPAGIITEVSSRILGDRVIGICDSPVGLARRVLDTLEGAGLVATGTASRVIAGDDRVRLDYVGLNHLGWLQRLLVDGDDVLPLLLERPDLIESFEEGRLFGAGWLRQLGSVPNEYLHYYYFARETRRADEAVEATRGVFLAAQQRDFYARAATLPGPEAYALWEATRLRREETYMASNRLAAGGVERDAADLASGGYDRVALAVMKAIAFDETTDLIVNLRNGDRLPQLPRDAVIEAPCRIGAAGPAPLPVSPLPEHAIGLVQSVKYAERTTIRAALEGSLDLAVAAFAHHPLIDGVGVARELLDRARAEFPELGYLS</sequence>
<evidence type="ECO:0000259" key="12">
    <source>
        <dbReference type="Pfam" id="PF11975"/>
    </source>
</evidence>
<evidence type="ECO:0000256" key="4">
    <source>
        <dbReference type="ARBA" id="ARBA00023027"/>
    </source>
</evidence>
<dbReference type="PANTHER" id="PTHR32092:SF5">
    <property type="entry name" value="6-PHOSPHO-BETA-GLUCOSIDASE"/>
    <property type="match status" value="1"/>
</dbReference>
<dbReference type="RefSeq" id="WP_061788355.1">
    <property type="nucleotide sequence ID" value="NZ_LR134406.1"/>
</dbReference>
<feature type="active site" description="Proton donor" evidence="7">
    <location>
        <position position="166"/>
    </location>
</feature>
<comment type="cofactor">
    <cofactor evidence="11">
        <name>NAD(+)</name>
        <dbReference type="ChEBI" id="CHEBI:57540"/>
    </cofactor>
    <text evidence="11">Binds 1 NAD(+) per subunit.</text>
</comment>
<dbReference type="AlphaFoldDB" id="A0A3S4UDC2"/>